<dbReference type="GO" id="GO:0005886">
    <property type="term" value="C:plasma membrane"/>
    <property type="evidence" value="ECO:0007669"/>
    <property type="project" value="TreeGrafter"/>
</dbReference>
<dbReference type="GO" id="GO:0044877">
    <property type="term" value="F:protein-containing complex binding"/>
    <property type="evidence" value="ECO:0007669"/>
    <property type="project" value="TreeGrafter"/>
</dbReference>
<keyword evidence="1" id="KW-1133">Transmembrane helix</keyword>
<dbReference type="GO" id="GO:0005222">
    <property type="term" value="F:intracellularly cAMP-activated cation channel activity"/>
    <property type="evidence" value="ECO:0007669"/>
    <property type="project" value="TreeGrafter"/>
</dbReference>
<dbReference type="Gene3D" id="1.10.287.630">
    <property type="entry name" value="Helix hairpin bin"/>
    <property type="match status" value="1"/>
</dbReference>
<keyword evidence="1" id="KW-0472">Membrane</keyword>
<dbReference type="PANTHER" id="PTHR45638">
    <property type="entry name" value="CYCLIC NUCLEOTIDE-GATED CATION CHANNEL SUBUNIT A"/>
    <property type="match status" value="1"/>
</dbReference>
<reference evidence="2 3" key="1">
    <citation type="submission" date="2015-03" db="EMBL/GenBank/DDBJ databases">
        <title>Draft genome of the nematode, Opisthorchis viverrini.</title>
        <authorList>
            <person name="Mitreva M."/>
        </authorList>
    </citation>
    <scope>NUCLEOTIDE SEQUENCE [LARGE SCALE GENOMIC DNA]</scope>
    <source>
        <strain evidence="2">Khon Kaen</strain>
    </source>
</reference>
<evidence type="ECO:0008006" key="4">
    <source>
        <dbReference type="Google" id="ProtNLM"/>
    </source>
</evidence>
<dbReference type="Proteomes" id="UP000243686">
    <property type="component" value="Unassembled WGS sequence"/>
</dbReference>
<dbReference type="GO" id="GO:0017071">
    <property type="term" value="C:intracellular cyclic nucleotide activated cation channel complex"/>
    <property type="evidence" value="ECO:0007669"/>
    <property type="project" value="TreeGrafter"/>
</dbReference>
<keyword evidence="3" id="KW-1185">Reference proteome</keyword>
<evidence type="ECO:0000313" key="2">
    <source>
        <dbReference type="EMBL" id="OON16706.1"/>
    </source>
</evidence>
<gene>
    <name evidence="2" type="ORF">X801_07471</name>
</gene>
<accession>A0A1S8WQG8</accession>
<keyword evidence="1" id="KW-0812">Transmembrane</keyword>
<organism evidence="2 3">
    <name type="scientific">Opisthorchis viverrini</name>
    <name type="common">Southeast Asian liver fluke</name>
    <dbReference type="NCBI Taxonomy" id="6198"/>
    <lineage>
        <taxon>Eukaryota</taxon>
        <taxon>Metazoa</taxon>
        <taxon>Spiralia</taxon>
        <taxon>Lophotrochozoa</taxon>
        <taxon>Platyhelminthes</taxon>
        <taxon>Trematoda</taxon>
        <taxon>Digenea</taxon>
        <taxon>Opisthorchiida</taxon>
        <taxon>Opisthorchiata</taxon>
        <taxon>Opisthorchiidae</taxon>
        <taxon>Opisthorchis</taxon>
    </lineage>
</organism>
<dbReference type="EMBL" id="KV896713">
    <property type="protein sequence ID" value="OON16706.1"/>
    <property type="molecule type" value="Genomic_DNA"/>
</dbReference>
<sequence length="127" mass="14485">MKTATSIGALPAATNPYEFMFMTCYWLSGIFVSAILIGQVIDILDSANANKVNYRRIMDATLSTMYHLHAPAQVTEKVRTWFMYNWDQQKTFGKSARQDELLCGVKIDAFIHKIQRSKSGQPCNYHL</sequence>
<dbReference type="AlphaFoldDB" id="A0A1S8WQG8"/>
<name>A0A1S8WQG8_OPIVI</name>
<dbReference type="GO" id="GO:0030553">
    <property type="term" value="F:cGMP binding"/>
    <property type="evidence" value="ECO:0007669"/>
    <property type="project" value="TreeGrafter"/>
</dbReference>
<proteinExistence type="predicted"/>
<evidence type="ECO:0000313" key="3">
    <source>
        <dbReference type="Proteomes" id="UP000243686"/>
    </source>
</evidence>
<evidence type="ECO:0000256" key="1">
    <source>
        <dbReference type="SAM" id="Phobius"/>
    </source>
</evidence>
<feature type="transmembrane region" description="Helical" evidence="1">
    <location>
        <begin position="20"/>
        <end position="41"/>
    </location>
</feature>
<dbReference type="InterPro" id="IPR050866">
    <property type="entry name" value="CNG_cation_channel"/>
</dbReference>
<dbReference type="PANTHER" id="PTHR45638:SF1">
    <property type="entry name" value="CYCLIC NUCLEOTIDE-GATED ION CHANNEL SUBUNIT B, ISOFORM A"/>
    <property type="match status" value="1"/>
</dbReference>
<dbReference type="GO" id="GO:0005223">
    <property type="term" value="F:intracellularly cGMP-activated cation channel activity"/>
    <property type="evidence" value="ECO:0007669"/>
    <property type="project" value="TreeGrafter"/>
</dbReference>
<protein>
    <recommendedName>
        <fullName evidence="4">Ion transport domain-containing protein</fullName>
    </recommendedName>
</protein>